<protein>
    <recommendedName>
        <fullName evidence="5">SbsA Ig-like domain-containing protein</fullName>
    </recommendedName>
</protein>
<feature type="region of interest" description="Disordered" evidence="1">
    <location>
        <begin position="487"/>
        <end position="509"/>
    </location>
</feature>
<dbReference type="EMBL" id="JACJPW010000194">
    <property type="protein sequence ID" value="MBD2186347.1"/>
    <property type="molecule type" value="Genomic_DNA"/>
</dbReference>
<dbReference type="InterPro" id="IPR011042">
    <property type="entry name" value="6-blade_b-propeller_TolB-like"/>
</dbReference>
<feature type="transmembrane region" description="Helical" evidence="2">
    <location>
        <begin position="20"/>
        <end position="37"/>
    </location>
</feature>
<organism evidence="3 4">
    <name type="scientific">Aerosakkonema funiforme FACHB-1375</name>
    <dbReference type="NCBI Taxonomy" id="2949571"/>
    <lineage>
        <taxon>Bacteria</taxon>
        <taxon>Bacillati</taxon>
        <taxon>Cyanobacteriota</taxon>
        <taxon>Cyanophyceae</taxon>
        <taxon>Oscillatoriophycideae</taxon>
        <taxon>Aerosakkonematales</taxon>
        <taxon>Aerosakkonemataceae</taxon>
        <taxon>Aerosakkonema</taxon>
    </lineage>
</organism>
<reference evidence="3" key="1">
    <citation type="journal article" date="2015" name="ISME J.">
        <title>Draft Genome Sequence of Streptomyces incarnatus NRRL8089, which Produces the Nucleoside Antibiotic Sinefungin.</title>
        <authorList>
            <person name="Oshima K."/>
            <person name="Hattori M."/>
            <person name="Shimizu H."/>
            <person name="Fukuda K."/>
            <person name="Nemoto M."/>
            <person name="Inagaki K."/>
            <person name="Tamura T."/>
        </authorList>
    </citation>
    <scope>NUCLEOTIDE SEQUENCE</scope>
    <source>
        <strain evidence="3">FACHB-1375</strain>
    </source>
</reference>
<evidence type="ECO:0000256" key="2">
    <source>
        <dbReference type="SAM" id="Phobius"/>
    </source>
</evidence>
<dbReference type="Proteomes" id="UP000641646">
    <property type="component" value="Unassembled WGS sequence"/>
</dbReference>
<gene>
    <name evidence="3" type="ORF">H6G03_35730</name>
</gene>
<dbReference type="RefSeq" id="WP_190475598.1">
    <property type="nucleotide sequence ID" value="NZ_JACJPW010000194.1"/>
</dbReference>
<dbReference type="SUPFAM" id="SSF82171">
    <property type="entry name" value="DPP6 N-terminal domain-like"/>
    <property type="match status" value="2"/>
</dbReference>
<keyword evidence="2" id="KW-1133">Transmembrane helix</keyword>
<evidence type="ECO:0000313" key="3">
    <source>
        <dbReference type="EMBL" id="MBD2186347.1"/>
    </source>
</evidence>
<proteinExistence type="predicted"/>
<accession>A0A926VLX1</accession>
<keyword evidence="2" id="KW-0472">Membrane</keyword>
<sequence>MTNQKFKIPNLKFIEPLDRVAITVMLVLTALIGLLLFQGDGSAPRVRDFNWQDKQIGVEDNRFILTFNRPMNHTSVEANLQIDPPLPGKFSWAGRKMAYTLIAPAPYGSEYKVQLLGAKDRFASPEKGTPIQPFTSKFRTRDRAFVYLGVEGSEAGRLMLVNLSAPEPKPIALTPADLLVSDFKPYPDSRRILFSASDRRSAGQAVLEQNLYTVTTGIDPQSPGSQATNPEPAGKIRLILDNKDYQNLKFDLSPDGKTIVVQRMNRRNPSDFGIWIVKMERSDRPIAKPLEGQPGGDFLITPDSKALAIAQAEGLAIVPLEAPQDKPLDFLPKFGTVASFSRDGTQAAMVKFNTDYTRSLYLVTNQGIEKELLRITGSILSAQFDPTGQTLYCLLTKLISGEQYQEQPYIVTINLKTSEMKPLLVLPNQRQVQISLSPDGIALLFDQPTTTPIPVGQQSDAPRTDSGEAVTSSSLWLLPVISAAPTEATPAQMQPEQLPLPGFRPRWLP</sequence>
<comment type="caution">
    <text evidence="3">The sequence shown here is derived from an EMBL/GenBank/DDBJ whole genome shotgun (WGS) entry which is preliminary data.</text>
</comment>
<evidence type="ECO:0008006" key="5">
    <source>
        <dbReference type="Google" id="ProtNLM"/>
    </source>
</evidence>
<evidence type="ECO:0000256" key="1">
    <source>
        <dbReference type="SAM" id="MobiDB-lite"/>
    </source>
</evidence>
<dbReference type="Gene3D" id="2.120.10.30">
    <property type="entry name" value="TolB, C-terminal domain"/>
    <property type="match status" value="1"/>
</dbReference>
<dbReference type="AlphaFoldDB" id="A0A926VLX1"/>
<keyword evidence="2" id="KW-0812">Transmembrane</keyword>
<reference evidence="3" key="2">
    <citation type="submission" date="2020-08" db="EMBL/GenBank/DDBJ databases">
        <authorList>
            <person name="Chen M."/>
            <person name="Teng W."/>
            <person name="Zhao L."/>
            <person name="Hu C."/>
            <person name="Zhou Y."/>
            <person name="Han B."/>
            <person name="Song L."/>
            <person name="Shu W."/>
        </authorList>
    </citation>
    <scope>NUCLEOTIDE SEQUENCE</scope>
    <source>
        <strain evidence="3">FACHB-1375</strain>
    </source>
</reference>
<dbReference type="Gene3D" id="2.60.40.3710">
    <property type="match status" value="1"/>
</dbReference>
<name>A0A926VLX1_9CYAN</name>
<evidence type="ECO:0000313" key="4">
    <source>
        <dbReference type="Proteomes" id="UP000641646"/>
    </source>
</evidence>
<keyword evidence="4" id="KW-1185">Reference proteome</keyword>